<name>A0A7S3DHS1_9EUKA</name>
<protein>
    <recommendedName>
        <fullName evidence="2">SWIRM domain-containing protein</fullName>
    </recommendedName>
</protein>
<reference evidence="3" key="1">
    <citation type="submission" date="2021-01" db="EMBL/GenBank/DDBJ databases">
        <authorList>
            <person name="Corre E."/>
            <person name="Pelletier E."/>
            <person name="Niang G."/>
            <person name="Scheremetjew M."/>
            <person name="Finn R."/>
            <person name="Kale V."/>
            <person name="Holt S."/>
            <person name="Cochrane G."/>
            <person name="Meng A."/>
            <person name="Brown T."/>
            <person name="Cohen L."/>
        </authorList>
    </citation>
    <scope>NUCLEOTIDE SEQUENCE</scope>
    <source>
        <strain evidence="3">NIES-2562</strain>
    </source>
</reference>
<dbReference type="SUPFAM" id="SSF46689">
    <property type="entry name" value="Homeodomain-like"/>
    <property type="match status" value="1"/>
</dbReference>
<dbReference type="Gene3D" id="1.10.10.10">
    <property type="entry name" value="Winged helix-like DNA-binding domain superfamily/Winged helix DNA-binding domain"/>
    <property type="match status" value="1"/>
</dbReference>
<dbReference type="InterPro" id="IPR009057">
    <property type="entry name" value="Homeodomain-like_sf"/>
</dbReference>
<dbReference type="InterPro" id="IPR036388">
    <property type="entry name" value="WH-like_DNA-bd_sf"/>
</dbReference>
<evidence type="ECO:0000256" key="1">
    <source>
        <dbReference type="SAM" id="MobiDB-lite"/>
    </source>
</evidence>
<feature type="domain" description="SWIRM" evidence="2">
    <location>
        <begin position="4"/>
        <end position="100"/>
    </location>
</feature>
<dbReference type="PROSITE" id="PS50934">
    <property type="entry name" value="SWIRM"/>
    <property type="match status" value="1"/>
</dbReference>
<dbReference type="EMBL" id="HBIB01029082">
    <property type="protein sequence ID" value="CAE0256690.1"/>
    <property type="molecule type" value="Transcribed_RNA"/>
</dbReference>
<proteinExistence type="predicted"/>
<organism evidence="3">
    <name type="scientific">Palpitomonas bilix</name>
    <dbReference type="NCBI Taxonomy" id="652834"/>
    <lineage>
        <taxon>Eukaryota</taxon>
        <taxon>Eukaryota incertae sedis</taxon>
    </lineage>
</organism>
<evidence type="ECO:0000259" key="2">
    <source>
        <dbReference type="PROSITE" id="PS50934"/>
    </source>
</evidence>
<sequence>MKEIVSEDGSTMLQWQDFSELEKRQVPEFFKGGPRKTPERYLEIRNLILRLWEESKPYYLKKSVPCQNIRADVNSVGRVHSFLEKYGFINVNSISASTSTVSKGKNLPKKHNARKDSRHQSKKSSTKKLSEKSQIGVVAVISKVNNKTGTKAQERQKFFRLDDHAPRETVDIDQAVLYGGGDVHLMDPEENVHMQQIGDSSAKTNPAKERGKNMQFRGNSFFLRSKVGNISDRSKQKYAYNFLPEAQKLNCAGKVLDMMTKTFKYCPQPSERETLEEVRLVPSLYCMHIYMSVLFSVSSQVTLCALLKHLQMM</sequence>
<dbReference type="Pfam" id="PF04433">
    <property type="entry name" value="SWIRM"/>
    <property type="match status" value="1"/>
</dbReference>
<dbReference type="AlphaFoldDB" id="A0A7S3DHS1"/>
<accession>A0A7S3DHS1</accession>
<feature type="region of interest" description="Disordered" evidence="1">
    <location>
        <begin position="99"/>
        <end position="131"/>
    </location>
</feature>
<dbReference type="InterPro" id="IPR007526">
    <property type="entry name" value="SWIRM"/>
</dbReference>
<evidence type="ECO:0000313" key="3">
    <source>
        <dbReference type="EMBL" id="CAE0256690.1"/>
    </source>
</evidence>
<gene>
    <name evidence="3" type="ORF">PBIL07802_LOCUS18946</name>
</gene>